<protein>
    <recommendedName>
        <fullName evidence="3">Soil-associated protein, TIGR03435 family</fullName>
    </recommendedName>
</protein>
<evidence type="ECO:0000313" key="2">
    <source>
        <dbReference type="Proteomes" id="UP000006056"/>
    </source>
</evidence>
<evidence type="ECO:0000313" key="1">
    <source>
        <dbReference type="EMBL" id="AFL89248.1"/>
    </source>
</evidence>
<organism evidence="1 2">
    <name type="scientific">Terriglobus roseus (strain DSM 18391 / NRRL B-41598 / KBS 63)</name>
    <dbReference type="NCBI Taxonomy" id="926566"/>
    <lineage>
        <taxon>Bacteria</taxon>
        <taxon>Pseudomonadati</taxon>
        <taxon>Acidobacteriota</taxon>
        <taxon>Terriglobia</taxon>
        <taxon>Terriglobales</taxon>
        <taxon>Acidobacteriaceae</taxon>
        <taxon>Terriglobus</taxon>
    </lineage>
</organism>
<dbReference type="InterPro" id="IPR017801">
    <property type="entry name" value="DUF3738"/>
</dbReference>
<dbReference type="HOGENOM" id="CLU_079080_0_0_0"/>
<proteinExistence type="predicted"/>
<keyword evidence="2" id="KW-1185">Reference proteome</keyword>
<sequence>MTASVVMNRRARYYAYLHASVLLFFVLPPQAWVFAQRPPSPVAQPIRFDVVSVKENKSGDKPSANVPLDRSDTFAPTRGKFTAINQPLVAYIIFAYKMKVTESYGGLMEKLPSWAKDNRFDILAQSDKLEASKDDLRGMVRLVLEDRFQLKAHREQAQTNVYGLYVSEHHKKSITQLQQHVSLQEPCARPPFMPPAATPVRDLVSRWPGRCGDGGQTQRSRYLSLTGGRNMTMPAIADWLTGAADLDRPILDKTGLSGTYDFVLEFTPEYLEEVRPIAGSEEVPGPSFVSALNDQLGLRLKKETGTATLFVVDHVEYPSEN</sequence>
<dbReference type="STRING" id="926566.Terro_3016"/>
<dbReference type="NCBIfam" id="TIGR03435">
    <property type="entry name" value="Soli_TIGR03435"/>
    <property type="match status" value="1"/>
</dbReference>
<name>I3ZJ30_TERRK</name>
<dbReference type="AlphaFoldDB" id="I3ZJ30"/>
<dbReference type="EMBL" id="CP003379">
    <property type="protein sequence ID" value="AFL89248.1"/>
    <property type="molecule type" value="Genomic_DNA"/>
</dbReference>
<dbReference type="Proteomes" id="UP000006056">
    <property type="component" value="Chromosome"/>
</dbReference>
<dbReference type="KEGG" id="trs:Terro_3016"/>
<reference evidence="1 2" key="1">
    <citation type="submission" date="2012-06" db="EMBL/GenBank/DDBJ databases">
        <title>Complete genome of Terriglobus roseus DSM 18391.</title>
        <authorList>
            <consortium name="US DOE Joint Genome Institute (JGI-PGF)"/>
            <person name="Lucas S."/>
            <person name="Copeland A."/>
            <person name="Lapidus A."/>
            <person name="Glavina del Rio T."/>
            <person name="Dalin E."/>
            <person name="Tice H."/>
            <person name="Bruce D."/>
            <person name="Goodwin L."/>
            <person name="Pitluck S."/>
            <person name="Peters L."/>
            <person name="Mikhailova N."/>
            <person name="Munk A.C.C."/>
            <person name="Kyrpides N."/>
            <person name="Mavromatis K."/>
            <person name="Ivanova N."/>
            <person name="Brettin T."/>
            <person name="Detter J.C."/>
            <person name="Han C."/>
            <person name="Larimer F."/>
            <person name="Land M."/>
            <person name="Hauser L."/>
            <person name="Markowitz V."/>
            <person name="Cheng J.-F."/>
            <person name="Hugenholtz P."/>
            <person name="Woyke T."/>
            <person name="Wu D."/>
            <person name="Brambilla E."/>
            <person name="Klenk H.-P."/>
            <person name="Eisen J.A."/>
        </authorList>
    </citation>
    <scope>NUCLEOTIDE SEQUENCE [LARGE SCALE GENOMIC DNA]</scope>
    <source>
        <strain evidence="2">DSM 18391 / NRRL B-41598 / KBS 63</strain>
    </source>
</reference>
<dbReference type="Pfam" id="PF12543">
    <property type="entry name" value="DUF3738"/>
    <property type="match status" value="1"/>
</dbReference>
<dbReference type="RefSeq" id="WP_014786512.1">
    <property type="nucleotide sequence ID" value="NC_018014.1"/>
</dbReference>
<gene>
    <name evidence="1" type="ordered locus">Terro_3016</name>
</gene>
<accession>I3ZJ30</accession>
<evidence type="ECO:0008006" key="3">
    <source>
        <dbReference type="Google" id="ProtNLM"/>
    </source>
</evidence>
<dbReference type="eggNOG" id="COG4219">
    <property type="taxonomic scope" value="Bacteria"/>
</dbReference>